<keyword evidence="3" id="KW-0479">Metal-binding</keyword>
<keyword evidence="1" id="KW-0813">Transport</keyword>
<dbReference type="GO" id="GO:0009055">
    <property type="term" value="F:electron transfer activity"/>
    <property type="evidence" value="ECO:0007669"/>
    <property type="project" value="InterPro"/>
</dbReference>
<feature type="signal peptide" evidence="5">
    <location>
        <begin position="1"/>
        <end position="22"/>
    </location>
</feature>
<dbReference type="AlphaFoldDB" id="A0A1B4FRA3"/>
<evidence type="ECO:0000313" key="6">
    <source>
        <dbReference type="EMBL" id="AOJ06210.1"/>
    </source>
</evidence>
<dbReference type="Gene3D" id="1.10.760.10">
    <property type="entry name" value="Cytochrome c-like domain"/>
    <property type="match status" value="1"/>
</dbReference>
<reference evidence="6 7" key="1">
    <citation type="submission" date="2015-12" db="EMBL/GenBank/DDBJ databases">
        <title>Diversity of Burkholderia near neighbor genomes.</title>
        <authorList>
            <person name="Sahl J."/>
            <person name="Wagner D."/>
            <person name="Keim P."/>
        </authorList>
    </citation>
    <scope>NUCLEOTIDE SEQUENCE [LARGE SCALE GENOMIC DNA]</scope>
    <source>
        <strain evidence="6 7">BDU8</strain>
    </source>
</reference>
<keyword evidence="3" id="KW-0408">Iron</keyword>
<keyword evidence="2" id="KW-0249">Electron transport</keyword>
<comment type="PTM">
    <text evidence="3">Binds 1 heme c group covalently per subunit.</text>
</comment>
<dbReference type="EMBL" id="CP013388">
    <property type="protein sequence ID" value="AOJ06210.1"/>
    <property type="molecule type" value="Genomic_DNA"/>
</dbReference>
<dbReference type="GO" id="GO:0005506">
    <property type="term" value="F:iron ion binding"/>
    <property type="evidence" value="ECO:0007669"/>
    <property type="project" value="InterPro"/>
</dbReference>
<feature type="binding site" description="covalent" evidence="3">
    <location>
        <position position="45"/>
    </location>
    <ligand>
        <name>heme c</name>
        <dbReference type="ChEBI" id="CHEBI:61717"/>
    </ligand>
</feature>
<name>A0A1B4FRA3_9BURK</name>
<feature type="binding site" description="covalent" evidence="3">
    <location>
        <position position="41"/>
    </location>
    <ligand>
        <name>heme c</name>
        <dbReference type="ChEBI" id="CHEBI:61717"/>
    </ligand>
</feature>
<evidence type="ECO:0000256" key="5">
    <source>
        <dbReference type="SAM" id="SignalP"/>
    </source>
</evidence>
<keyword evidence="3" id="KW-0349">Heme</keyword>
<feature type="region of interest" description="Disordered" evidence="4">
    <location>
        <begin position="78"/>
        <end position="105"/>
    </location>
</feature>
<dbReference type="InterPro" id="IPR036909">
    <property type="entry name" value="Cyt_c-like_dom_sf"/>
</dbReference>
<feature type="chain" id="PRO_5015313394" evidence="5">
    <location>
        <begin position="23"/>
        <end position="115"/>
    </location>
</feature>
<evidence type="ECO:0000256" key="2">
    <source>
        <dbReference type="ARBA" id="ARBA00022982"/>
    </source>
</evidence>
<dbReference type="SUPFAM" id="SSF46626">
    <property type="entry name" value="Cytochrome c"/>
    <property type="match status" value="1"/>
</dbReference>
<evidence type="ECO:0000256" key="4">
    <source>
        <dbReference type="SAM" id="MobiDB-lite"/>
    </source>
</evidence>
<dbReference type="Proteomes" id="UP000067711">
    <property type="component" value="Chromosome 2"/>
</dbReference>
<organism evidence="6 7">
    <name type="scientific">Burkholderia mayonis</name>
    <dbReference type="NCBI Taxonomy" id="1385591"/>
    <lineage>
        <taxon>Bacteria</taxon>
        <taxon>Pseudomonadati</taxon>
        <taxon>Pseudomonadota</taxon>
        <taxon>Betaproteobacteria</taxon>
        <taxon>Burkholderiales</taxon>
        <taxon>Burkholderiaceae</taxon>
        <taxon>Burkholderia</taxon>
        <taxon>pseudomallei group</taxon>
    </lineage>
</organism>
<evidence type="ECO:0000256" key="1">
    <source>
        <dbReference type="ARBA" id="ARBA00022448"/>
    </source>
</evidence>
<protein>
    <submittedName>
        <fullName evidence="6">Cytochrome C</fullName>
    </submittedName>
</protein>
<dbReference type="GO" id="GO:0020037">
    <property type="term" value="F:heme binding"/>
    <property type="evidence" value="ECO:0007669"/>
    <property type="project" value="InterPro"/>
</dbReference>
<dbReference type="InterPro" id="IPR002324">
    <property type="entry name" value="Cyt_c_ID"/>
</dbReference>
<sequence>MLNSLPNLALACMLSAVSMVTADDARARVREPTELVDPRHCMFCHAPNVRFLAPSLHQIAERYRDVPNAAGMLDQKLRRGGRARWGDAPVPTAPERGGPHSSEHAHTLAQWVMSQ</sequence>
<evidence type="ECO:0000256" key="3">
    <source>
        <dbReference type="PIRSR" id="PIRSR602324-1"/>
    </source>
</evidence>
<accession>A0A1B4FRA3</accession>
<gene>
    <name evidence="6" type="ORF">WS71_01865</name>
</gene>
<keyword evidence="5" id="KW-0732">Signal</keyword>
<dbReference type="PRINTS" id="PR00606">
    <property type="entry name" value="CYTCHROMECID"/>
</dbReference>
<proteinExistence type="predicted"/>
<evidence type="ECO:0000313" key="7">
    <source>
        <dbReference type="Proteomes" id="UP000067711"/>
    </source>
</evidence>